<feature type="transmembrane region" description="Helical" evidence="1">
    <location>
        <begin position="7"/>
        <end position="28"/>
    </location>
</feature>
<keyword evidence="1" id="KW-0472">Membrane</keyword>
<dbReference type="PANTHER" id="PTHR42709:SF4">
    <property type="entry name" value="INNER MEMBRANE PROTEIN YQAA"/>
    <property type="match status" value="1"/>
</dbReference>
<keyword evidence="1" id="KW-1133">Transmembrane helix</keyword>
<reference evidence="4" key="1">
    <citation type="submission" date="2018-09" db="EMBL/GenBank/DDBJ databases">
        <authorList>
            <person name="Tuo L."/>
        </authorList>
    </citation>
    <scope>NUCLEOTIDE SEQUENCE [LARGE SCALE GENOMIC DNA]</scope>
    <source>
        <strain evidence="4">M2BS4Y-1</strain>
    </source>
</reference>
<organism evidence="3 4">
    <name type="scientific">Aureimonas flava</name>
    <dbReference type="NCBI Taxonomy" id="2320271"/>
    <lineage>
        <taxon>Bacteria</taxon>
        <taxon>Pseudomonadati</taxon>
        <taxon>Pseudomonadota</taxon>
        <taxon>Alphaproteobacteria</taxon>
        <taxon>Hyphomicrobiales</taxon>
        <taxon>Aurantimonadaceae</taxon>
        <taxon>Aureimonas</taxon>
    </lineage>
</organism>
<evidence type="ECO:0000313" key="3">
    <source>
        <dbReference type="EMBL" id="RIY00898.1"/>
    </source>
</evidence>
<name>A0A3A1WRW2_9HYPH</name>
<dbReference type="EMBL" id="QYRN01000005">
    <property type="protein sequence ID" value="RIY00898.1"/>
    <property type="molecule type" value="Genomic_DNA"/>
</dbReference>
<comment type="caution">
    <text evidence="3">The sequence shown here is derived from an EMBL/GenBank/DDBJ whole genome shotgun (WGS) entry which is preliminary data.</text>
</comment>
<accession>A0A3A1WRW2</accession>
<keyword evidence="1" id="KW-0812">Transmembrane</keyword>
<dbReference type="RefSeq" id="WP_119540100.1">
    <property type="nucleotide sequence ID" value="NZ_QYRN01000005.1"/>
</dbReference>
<dbReference type="Proteomes" id="UP000265750">
    <property type="component" value="Unassembled WGS sequence"/>
</dbReference>
<feature type="domain" description="VTT" evidence="2">
    <location>
        <begin position="35"/>
        <end position="145"/>
    </location>
</feature>
<feature type="transmembrane region" description="Helical" evidence="1">
    <location>
        <begin position="48"/>
        <end position="68"/>
    </location>
</feature>
<evidence type="ECO:0000256" key="1">
    <source>
        <dbReference type="SAM" id="Phobius"/>
    </source>
</evidence>
<sequence>MIELAEGAGPLAIQGALFASAFLSATLLPGSSEAMLVALILRGGFDPVVLTLVATLGNTLGSLFNWACGRWLMHRSGARWFPVSERGLGRARAWFARFGLPTLLFAWLPVVGDALTLVAGVLGVRWLPFLLLVGAGKLLRYGAVAAAATGFLAW</sequence>
<evidence type="ECO:0000259" key="2">
    <source>
        <dbReference type="Pfam" id="PF09335"/>
    </source>
</evidence>
<dbReference type="OrthoDB" id="9814483at2"/>
<dbReference type="PANTHER" id="PTHR42709">
    <property type="entry name" value="ALKALINE PHOSPHATASE LIKE PROTEIN"/>
    <property type="match status" value="1"/>
</dbReference>
<evidence type="ECO:0000313" key="4">
    <source>
        <dbReference type="Proteomes" id="UP000265750"/>
    </source>
</evidence>
<keyword evidence="4" id="KW-1185">Reference proteome</keyword>
<gene>
    <name evidence="3" type="ORF">D3218_10875</name>
</gene>
<dbReference type="Pfam" id="PF09335">
    <property type="entry name" value="VTT_dom"/>
    <property type="match status" value="1"/>
</dbReference>
<feature type="transmembrane region" description="Helical" evidence="1">
    <location>
        <begin position="114"/>
        <end position="133"/>
    </location>
</feature>
<proteinExistence type="predicted"/>
<dbReference type="InterPro" id="IPR032816">
    <property type="entry name" value="VTT_dom"/>
</dbReference>
<protein>
    <submittedName>
        <fullName evidence="3">DedA family protein</fullName>
    </submittedName>
</protein>
<dbReference type="InterPro" id="IPR051311">
    <property type="entry name" value="DedA_domain"/>
</dbReference>
<feature type="transmembrane region" description="Helical" evidence="1">
    <location>
        <begin position="89"/>
        <end position="108"/>
    </location>
</feature>
<dbReference type="AlphaFoldDB" id="A0A3A1WRW2"/>